<reference evidence="3" key="1">
    <citation type="submission" date="2022-08" db="EMBL/GenBank/DDBJ databases">
        <authorList>
            <consortium name="DOE Joint Genome Institute"/>
            <person name="Min B."/>
            <person name="Riley R."/>
            <person name="Sierra-Patev S."/>
            <person name="Naranjo-Ortiz M."/>
            <person name="Looney B."/>
            <person name="Konkel Z."/>
            <person name="Slot J.C."/>
            <person name="Sakamoto Y."/>
            <person name="Steenwyk J.L."/>
            <person name="Rokas A."/>
            <person name="Carro J."/>
            <person name="Camarero S."/>
            <person name="Ferreira P."/>
            <person name="Molpeceres G."/>
            <person name="Ruiz-Duenas F.J."/>
            <person name="Serrano A."/>
            <person name="Henrissat B."/>
            <person name="Drula E."/>
            <person name="Hughes K.W."/>
            <person name="Mata J.L."/>
            <person name="Ishikawa N.K."/>
            <person name="Vargas-Isla R."/>
            <person name="Ushijima S."/>
            <person name="Smith C.A."/>
            <person name="Ahrendt S."/>
            <person name="Andreopoulos W."/>
            <person name="He G."/>
            <person name="Labutti K."/>
            <person name="Lipzen A."/>
            <person name="Ng V."/>
            <person name="Sandor L."/>
            <person name="Barry K."/>
            <person name="Martinez A.T."/>
            <person name="Xiao Y."/>
            <person name="Gibbons J.G."/>
            <person name="Terashima K."/>
            <person name="Hibbett D.S."/>
            <person name="Grigoriev I.V."/>
        </authorList>
    </citation>
    <scope>NUCLEOTIDE SEQUENCE</scope>
    <source>
        <strain evidence="3">TFB9207</strain>
    </source>
</reference>
<dbReference type="EMBL" id="MU806636">
    <property type="protein sequence ID" value="KAJ3833775.1"/>
    <property type="molecule type" value="Genomic_DNA"/>
</dbReference>
<evidence type="ECO:0000313" key="4">
    <source>
        <dbReference type="Proteomes" id="UP001163846"/>
    </source>
</evidence>
<accession>A0AA38U8V1</accession>
<evidence type="ECO:0000313" key="3">
    <source>
        <dbReference type="EMBL" id="KAJ3833775.1"/>
    </source>
</evidence>
<dbReference type="AlphaFoldDB" id="A0AA38U8V1"/>
<proteinExistence type="predicted"/>
<sequence length="341" mass="38104">MRLQRICHGTKIALLGFLTVFCNVAALPMDAHYPSSTSLGVSQLYDSEMHPRALHIEPNGWTVNIQFKGSPKYGRRNEDTANVILILQNMAQALQPYLPPGTLFYLPSQGYIPFWNADSQIKFDYYVYKELPPTSVPKSEDHKAGSGTIQKSDLQTTIIAEQGASYDEASYKYTTTVEFLTPTPLVYADNALGIYLRIITAMKERGLRRDTLVYFPAQGLVPSWNNDEIKFNLYFHYAKPLPLKDLRVTASLHCGGGVVKKKSAFDIETMINIVLPEEPSEGKGREEEHNVTPAVMSGPSQDRAESSQPTRKGKKTVRFSNDPPEFPLVSSHDNQGNQDGK</sequence>
<keyword evidence="2" id="KW-0732">Signal</keyword>
<gene>
    <name evidence="3" type="ORF">F5878DRAFT_393200</name>
</gene>
<comment type="caution">
    <text evidence="3">The sequence shown here is derived from an EMBL/GenBank/DDBJ whole genome shotgun (WGS) entry which is preliminary data.</text>
</comment>
<evidence type="ECO:0000256" key="2">
    <source>
        <dbReference type="SAM" id="SignalP"/>
    </source>
</evidence>
<feature type="signal peptide" evidence="2">
    <location>
        <begin position="1"/>
        <end position="26"/>
    </location>
</feature>
<evidence type="ECO:0000256" key="1">
    <source>
        <dbReference type="SAM" id="MobiDB-lite"/>
    </source>
</evidence>
<feature type="compositionally biased region" description="Basic and acidic residues" evidence="1">
    <location>
        <begin position="280"/>
        <end position="290"/>
    </location>
</feature>
<keyword evidence="4" id="KW-1185">Reference proteome</keyword>
<feature type="compositionally biased region" description="Polar residues" evidence="1">
    <location>
        <begin position="331"/>
        <end position="341"/>
    </location>
</feature>
<dbReference type="Proteomes" id="UP001163846">
    <property type="component" value="Unassembled WGS sequence"/>
</dbReference>
<protein>
    <submittedName>
        <fullName evidence="3">Uncharacterized protein</fullName>
    </submittedName>
</protein>
<organism evidence="3 4">
    <name type="scientific">Lentinula raphanica</name>
    <dbReference type="NCBI Taxonomy" id="153919"/>
    <lineage>
        <taxon>Eukaryota</taxon>
        <taxon>Fungi</taxon>
        <taxon>Dikarya</taxon>
        <taxon>Basidiomycota</taxon>
        <taxon>Agaricomycotina</taxon>
        <taxon>Agaricomycetes</taxon>
        <taxon>Agaricomycetidae</taxon>
        <taxon>Agaricales</taxon>
        <taxon>Marasmiineae</taxon>
        <taxon>Omphalotaceae</taxon>
        <taxon>Lentinula</taxon>
    </lineage>
</organism>
<name>A0AA38U8V1_9AGAR</name>
<feature type="region of interest" description="Disordered" evidence="1">
    <location>
        <begin position="276"/>
        <end position="341"/>
    </location>
</feature>
<feature type="chain" id="PRO_5041302199" evidence="2">
    <location>
        <begin position="27"/>
        <end position="341"/>
    </location>
</feature>